<name>A0A1H3TIY7_9ACTN</name>
<dbReference type="Proteomes" id="UP000199632">
    <property type="component" value="Unassembled WGS sequence"/>
</dbReference>
<dbReference type="PANTHER" id="PTHR43861">
    <property type="entry name" value="TRANS-ACONITATE 2-METHYLTRANSFERASE-RELATED"/>
    <property type="match status" value="1"/>
</dbReference>
<keyword evidence="2" id="KW-0489">Methyltransferase</keyword>
<keyword evidence="2" id="KW-0808">Transferase</keyword>
<dbReference type="SUPFAM" id="SSF53335">
    <property type="entry name" value="S-adenosyl-L-methionine-dependent methyltransferases"/>
    <property type="match status" value="1"/>
</dbReference>
<dbReference type="Gene3D" id="3.40.50.150">
    <property type="entry name" value="Vaccinia Virus protein VP39"/>
    <property type="match status" value="1"/>
</dbReference>
<dbReference type="AlphaFoldDB" id="A0A1H3TIY7"/>
<dbReference type="Pfam" id="PF08242">
    <property type="entry name" value="Methyltransf_12"/>
    <property type="match status" value="1"/>
</dbReference>
<feature type="domain" description="Methyltransferase type 12" evidence="1">
    <location>
        <begin position="34"/>
        <end position="131"/>
    </location>
</feature>
<organism evidence="2 3">
    <name type="scientific">Asanoa ishikariensis</name>
    <dbReference type="NCBI Taxonomy" id="137265"/>
    <lineage>
        <taxon>Bacteria</taxon>
        <taxon>Bacillati</taxon>
        <taxon>Actinomycetota</taxon>
        <taxon>Actinomycetes</taxon>
        <taxon>Micromonosporales</taxon>
        <taxon>Micromonosporaceae</taxon>
        <taxon>Asanoa</taxon>
    </lineage>
</organism>
<dbReference type="GO" id="GO:0008168">
    <property type="term" value="F:methyltransferase activity"/>
    <property type="evidence" value="ECO:0007669"/>
    <property type="project" value="UniProtKB-KW"/>
</dbReference>
<keyword evidence="3" id="KW-1185">Reference proteome</keyword>
<evidence type="ECO:0000313" key="2">
    <source>
        <dbReference type="EMBL" id="SDZ50080.1"/>
    </source>
</evidence>
<dbReference type="InterPro" id="IPR013217">
    <property type="entry name" value="Methyltransf_12"/>
</dbReference>
<dbReference type="STRING" id="137265.SAMN05421684_5836"/>
<sequence length="260" mass="28476">MIEMLDLDAEVLADYHRELIGWVGREAADHPRVVDIGAGSGTGSLALARELPGSEITAVDVDPEMLAHLRDQAAKTGLGDRIRTVEADLDQPWPDLGPADVVWAASSMHHMADPKQALASAYAALREGGLLVIAELDSFPLFLTGTADEEVERRGHEAVAHLRHEAGMHMHENWGDRATHAGFEAVTRRHFDIDLRPPLPAAAARYAEVTLHRMRERLEGRLSTSDLTALDKAVAGLAGRDDLSVRTTRTVWLARRGRFV</sequence>
<protein>
    <submittedName>
        <fullName evidence="2">Methyltransferase domain-containing protein</fullName>
    </submittedName>
</protein>
<dbReference type="InterPro" id="IPR029063">
    <property type="entry name" value="SAM-dependent_MTases_sf"/>
</dbReference>
<dbReference type="EMBL" id="FNQB01000003">
    <property type="protein sequence ID" value="SDZ50080.1"/>
    <property type="molecule type" value="Genomic_DNA"/>
</dbReference>
<proteinExistence type="predicted"/>
<evidence type="ECO:0000259" key="1">
    <source>
        <dbReference type="Pfam" id="PF08242"/>
    </source>
</evidence>
<dbReference type="PANTHER" id="PTHR43861:SF1">
    <property type="entry name" value="TRANS-ACONITATE 2-METHYLTRANSFERASE"/>
    <property type="match status" value="1"/>
</dbReference>
<evidence type="ECO:0000313" key="3">
    <source>
        <dbReference type="Proteomes" id="UP000199632"/>
    </source>
</evidence>
<reference evidence="3" key="1">
    <citation type="submission" date="2016-10" db="EMBL/GenBank/DDBJ databases">
        <authorList>
            <person name="Varghese N."/>
            <person name="Submissions S."/>
        </authorList>
    </citation>
    <scope>NUCLEOTIDE SEQUENCE [LARGE SCALE GENOMIC DNA]</scope>
    <source>
        <strain evidence="3">DSM 44718</strain>
    </source>
</reference>
<dbReference type="CDD" id="cd02440">
    <property type="entry name" value="AdoMet_MTases"/>
    <property type="match status" value="1"/>
</dbReference>
<accession>A0A1H3TIY7</accession>
<gene>
    <name evidence="2" type="ORF">SAMN05421684_5836</name>
</gene>
<dbReference type="GO" id="GO:0032259">
    <property type="term" value="P:methylation"/>
    <property type="evidence" value="ECO:0007669"/>
    <property type="project" value="UniProtKB-KW"/>
</dbReference>